<keyword evidence="2" id="KW-0001">2Fe-2S</keyword>
<dbReference type="PANTHER" id="PTHR43756:SF1">
    <property type="entry name" value="3-PHENYLPROPIONATE_CINNAMIC ACID DIOXYGENASE SUBUNIT ALPHA"/>
    <property type="match status" value="1"/>
</dbReference>
<proteinExistence type="inferred from homology"/>
<dbReference type="AlphaFoldDB" id="A0AAU7B1C5"/>
<accession>A0AAU7B1C5</accession>
<dbReference type="CDD" id="cd08879">
    <property type="entry name" value="RHO_alpha_C_AntDO-like"/>
    <property type="match status" value="1"/>
</dbReference>
<reference evidence="10" key="1">
    <citation type="submission" date="2022-12" db="EMBL/GenBank/DDBJ databases">
        <title>Paraconexibacter alkalitolerans sp. nov. and Baekduia alba sp. nov., isolated from soil and emended description of the genera Paraconexibacter (Chun et al., 2020) and Baekduia (An et al., 2020).</title>
        <authorList>
            <person name="Vieira S."/>
            <person name="Huber K.J."/>
            <person name="Geppert A."/>
            <person name="Wolf J."/>
            <person name="Neumann-Schaal M."/>
            <person name="Muesken M."/>
            <person name="Overmann J."/>
        </authorList>
    </citation>
    <scope>NUCLEOTIDE SEQUENCE</scope>
    <source>
        <strain evidence="10">AEG42_29</strain>
    </source>
</reference>
<evidence type="ECO:0000256" key="3">
    <source>
        <dbReference type="ARBA" id="ARBA00022723"/>
    </source>
</evidence>
<dbReference type="GO" id="GO:0018618">
    <property type="term" value="F:anthranilate 1,2-dioxygenase (deaminating, decarboxylating) activity"/>
    <property type="evidence" value="ECO:0007669"/>
    <property type="project" value="UniProtKB-EC"/>
</dbReference>
<keyword evidence="7" id="KW-0411">Iron-sulfur</keyword>
<dbReference type="Pfam" id="PF00848">
    <property type="entry name" value="Ring_hydroxyl_A"/>
    <property type="match status" value="1"/>
</dbReference>
<dbReference type="PROSITE" id="PS00570">
    <property type="entry name" value="RING_HYDROXYL_ALPHA"/>
    <property type="match status" value="1"/>
</dbReference>
<dbReference type="PROSITE" id="PS51296">
    <property type="entry name" value="RIESKE"/>
    <property type="match status" value="1"/>
</dbReference>
<dbReference type="EC" id="1.14.12.1" evidence="10"/>
<dbReference type="InterPro" id="IPR036922">
    <property type="entry name" value="Rieske_2Fe-2S_sf"/>
</dbReference>
<dbReference type="Gene3D" id="3.90.380.10">
    <property type="entry name" value="Naphthalene 1,2-dioxygenase Alpha Subunit, Chain A, domain 1"/>
    <property type="match status" value="1"/>
</dbReference>
<evidence type="ECO:0000256" key="6">
    <source>
        <dbReference type="ARBA" id="ARBA00023004"/>
    </source>
</evidence>
<name>A0AAU7B1C5_9ACTN</name>
<dbReference type="PRINTS" id="PR00090">
    <property type="entry name" value="RNGDIOXGNASE"/>
</dbReference>
<dbReference type="GO" id="GO:0005506">
    <property type="term" value="F:iron ion binding"/>
    <property type="evidence" value="ECO:0007669"/>
    <property type="project" value="InterPro"/>
</dbReference>
<dbReference type="InterPro" id="IPR015879">
    <property type="entry name" value="Ring_hydroxy_dOase_asu_C_dom"/>
</dbReference>
<dbReference type="InterPro" id="IPR001663">
    <property type="entry name" value="Rng_hydr_dOase-A"/>
</dbReference>
<evidence type="ECO:0000313" key="10">
    <source>
        <dbReference type="EMBL" id="XAY07670.1"/>
    </source>
</evidence>
<evidence type="ECO:0000256" key="7">
    <source>
        <dbReference type="ARBA" id="ARBA00023014"/>
    </source>
</evidence>
<gene>
    <name evidence="10" type="primary">antA</name>
    <name evidence="10" type="ORF">DSM112329_04558</name>
</gene>
<dbReference type="KEGG" id="parq:DSM112329_04558"/>
<evidence type="ECO:0000256" key="8">
    <source>
        <dbReference type="ARBA" id="ARBA00023027"/>
    </source>
</evidence>
<organism evidence="10">
    <name type="scientific">Paraconexibacter sp. AEG42_29</name>
    <dbReference type="NCBI Taxonomy" id="2997339"/>
    <lineage>
        <taxon>Bacteria</taxon>
        <taxon>Bacillati</taxon>
        <taxon>Actinomycetota</taxon>
        <taxon>Thermoleophilia</taxon>
        <taxon>Solirubrobacterales</taxon>
        <taxon>Paraconexibacteraceae</taxon>
        <taxon>Paraconexibacter</taxon>
    </lineage>
</organism>
<comment type="similarity">
    <text evidence="1">Belongs to the bacterial ring-hydroxylating dioxygenase alpha subunit family.</text>
</comment>
<dbReference type="Gene3D" id="2.102.10.10">
    <property type="entry name" value="Rieske [2Fe-2S] iron-sulphur domain"/>
    <property type="match status" value="1"/>
</dbReference>
<dbReference type="RefSeq" id="WP_354698860.1">
    <property type="nucleotide sequence ID" value="NZ_CP114014.1"/>
</dbReference>
<dbReference type="GO" id="GO:0004497">
    <property type="term" value="F:monooxygenase activity"/>
    <property type="evidence" value="ECO:0007669"/>
    <property type="project" value="UniProtKB-ARBA"/>
</dbReference>
<keyword evidence="5 10" id="KW-0560">Oxidoreductase</keyword>
<dbReference type="EMBL" id="CP114014">
    <property type="protein sequence ID" value="XAY07670.1"/>
    <property type="molecule type" value="Genomic_DNA"/>
</dbReference>
<feature type="domain" description="Rieske" evidence="9">
    <location>
        <begin position="42"/>
        <end position="140"/>
    </location>
</feature>
<dbReference type="SUPFAM" id="SSF50022">
    <property type="entry name" value="ISP domain"/>
    <property type="match status" value="1"/>
</dbReference>
<dbReference type="Pfam" id="PF00355">
    <property type="entry name" value="Rieske"/>
    <property type="match status" value="1"/>
</dbReference>
<evidence type="ECO:0000256" key="4">
    <source>
        <dbReference type="ARBA" id="ARBA00022964"/>
    </source>
</evidence>
<sequence length="436" mass="48646">MTSADTAVRWDDLIEPGRVHGSLYTDPDIYALELERIWYTTWVYVGHVSEVPEPNDYVLKSIGPQPIIMSRDKQGEIHLLLNRCTHRANLVCDAAKGNSSAFRCPYHGWTFSNTGKLLGYPFNSGYGGREAKKDLGLGRVARVATYQGFVFGSFAEDGPTLEEHLGAATDAFDRLVRLSPTGEVELTAGWLQHKCKANWKMLLENETDGYHPQFVHSSIFSVAASGIGDLYGEKSTAVCRDLGNGHTENDLRPEFRRLDQPLGWFGTDPKKVPDYVDQLTAVHGDKTREILIDGSPHVMVFPNLFIAEIQLFVLQPTAVDETVQHVTAVQYKGAPDMNRRMLQQTIGSVGPAGFLLADDSEMYERNQRGVHARNPEWLVIKRGMHRERQDENGFTVGDATDEVPQRAIWKHYRSLMEAPVPEPETAVKAGPQGLVA</sequence>
<keyword evidence="3" id="KW-0479">Metal-binding</keyword>
<keyword evidence="4" id="KW-0223">Dioxygenase</keyword>
<keyword evidence="8" id="KW-0520">NAD</keyword>
<dbReference type="SUPFAM" id="SSF55961">
    <property type="entry name" value="Bet v1-like"/>
    <property type="match status" value="1"/>
</dbReference>
<dbReference type="PANTHER" id="PTHR43756">
    <property type="entry name" value="CHOLINE MONOOXYGENASE, CHLOROPLASTIC"/>
    <property type="match status" value="1"/>
</dbReference>
<evidence type="ECO:0000259" key="9">
    <source>
        <dbReference type="PROSITE" id="PS51296"/>
    </source>
</evidence>
<evidence type="ECO:0000256" key="5">
    <source>
        <dbReference type="ARBA" id="ARBA00023002"/>
    </source>
</evidence>
<dbReference type="InterPro" id="IPR017941">
    <property type="entry name" value="Rieske_2Fe-2S"/>
</dbReference>
<evidence type="ECO:0000256" key="1">
    <source>
        <dbReference type="ARBA" id="ARBA00008751"/>
    </source>
</evidence>
<dbReference type="InterPro" id="IPR015881">
    <property type="entry name" value="ARHD_Rieske_2Fe_2S"/>
</dbReference>
<protein>
    <submittedName>
        <fullName evidence="10">Anthranilate 1,2-dioxygenase large subunit</fullName>
        <ecNumber evidence="10">1.14.12.1</ecNumber>
    </submittedName>
</protein>
<dbReference type="GO" id="GO:0051537">
    <property type="term" value="F:2 iron, 2 sulfur cluster binding"/>
    <property type="evidence" value="ECO:0007669"/>
    <property type="project" value="UniProtKB-KW"/>
</dbReference>
<keyword evidence="6" id="KW-0408">Iron</keyword>
<evidence type="ECO:0000256" key="2">
    <source>
        <dbReference type="ARBA" id="ARBA00022714"/>
    </source>
</evidence>